<feature type="signal peptide" evidence="1">
    <location>
        <begin position="1"/>
        <end position="25"/>
    </location>
</feature>
<organism evidence="2 3">
    <name type="scientific">Flavobacterium cauense R2A-7</name>
    <dbReference type="NCBI Taxonomy" id="1341154"/>
    <lineage>
        <taxon>Bacteria</taxon>
        <taxon>Pseudomonadati</taxon>
        <taxon>Bacteroidota</taxon>
        <taxon>Flavobacteriia</taxon>
        <taxon>Flavobacteriales</taxon>
        <taxon>Flavobacteriaceae</taxon>
        <taxon>Flavobacterium</taxon>
    </lineage>
</organism>
<evidence type="ECO:0000313" key="3">
    <source>
        <dbReference type="Proteomes" id="UP000319848"/>
    </source>
</evidence>
<comment type="caution">
    <text evidence="2">The sequence shown here is derived from an EMBL/GenBank/DDBJ whole genome shotgun (WGS) entry which is preliminary data.</text>
</comment>
<dbReference type="EMBL" id="VLKQ01000002">
    <property type="protein sequence ID" value="TWI14617.1"/>
    <property type="molecule type" value="Genomic_DNA"/>
</dbReference>
<evidence type="ECO:0008006" key="4">
    <source>
        <dbReference type="Google" id="ProtNLM"/>
    </source>
</evidence>
<feature type="chain" id="PRO_5030178641" description="Outer membrane protein with beta-barrel domain" evidence="1">
    <location>
        <begin position="26"/>
        <end position="239"/>
    </location>
</feature>
<protein>
    <recommendedName>
        <fullName evidence="4">Outer membrane protein with beta-barrel domain</fullName>
    </recommendedName>
</protein>
<accession>V6RYH9</accession>
<dbReference type="STRING" id="1341154.FCR2A7T_16620"/>
<proteinExistence type="predicted"/>
<evidence type="ECO:0000313" key="2">
    <source>
        <dbReference type="EMBL" id="TWI14617.1"/>
    </source>
</evidence>
<gene>
    <name evidence="2" type="ORF">IP98_00580</name>
</gene>
<reference evidence="2 3" key="1">
    <citation type="journal article" date="2015" name="Stand. Genomic Sci.">
        <title>Genomic Encyclopedia of Bacterial and Archaeal Type Strains, Phase III: the genomes of soil and plant-associated and newly described type strains.</title>
        <authorList>
            <person name="Whitman W.B."/>
            <person name="Woyke T."/>
            <person name="Klenk H.P."/>
            <person name="Zhou Y."/>
            <person name="Lilburn T.G."/>
            <person name="Beck B.J."/>
            <person name="De Vos P."/>
            <person name="Vandamme P."/>
            <person name="Eisen J.A."/>
            <person name="Garrity G."/>
            <person name="Hugenholtz P."/>
            <person name="Kyrpides N.C."/>
        </authorList>
    </citation>
    <scope>NUCLEOTIDE SEQUENCE [LARGE SCALE GENOMIC DNA]</scope>
    <source>
        <strain evidence="2 3">CGMCC 1.7270</strain>
    </source>
</reference>
<evidence type="ECO:0000256" key="1">
    <source>
        <dbReference type="SAM" id="SignalP"/>
    </source>
</evidence>
<dbReference type="OrthoDB" id="1330169at2"/>
<keyword evidence="1" id="KW-0732">Signal</keyword>
<dbReference type="AlphaFoldDB" id="V6RYH9"/>
<keyword evidence="3" id="KW-1185">Reference proteome</keyword>
<dbReference type="Proteomes" id="UP000319848">
    <property type="component" value="Unassembled WGS sequence"/>
</dbReference>
<name>V6RYH9_9FLAO</name>
<dbReference type="RefSeq" id="WP_023570790.1">
    <property type="nucleotide sequence ID" value="NZ_AVBI01000016.1"/>
</dbReference>
<sequence length="239" mass="26605">MGYFTSFKFSSLFTLLVLFSVPVLAQKSHPVSVKFNLGTSFSKPTGELGQVATKGKAMQLATSLEVGYHFNYTKNTKFGIRIAGVAGQDWANFLSNDRLTELKVSVPSVKGRIYPLSYSGHIEDGLEQLLPGDLPLMVEIPVYIGIYSVFNSLHFDFGVGSGKILETAYVDEVTFQDQTVKRTMKYFGWGFQPVIYQSDSEKWSCNAQFDFGKYSWKNANGGTSSFKSNQVGFGVQYNF</sequence>